<dbReference type="Proteomes" id="UP000472335">
    <property type="component" value="Unassembled WGS sequence"/>
</dbReference>
<dbReference type="AlphaFoldDB" id="A0A6G4VDL4"/>
<gene>
    <name evidence="1" type="ORF">G5C60_30850</name>
</gene>
<protein>
    <submittedName>
        <fullName evidence="1">Hydrolase</fullName>
    </submittedName>
</protein>
<dbReference type="GO" id="GO:0016787">
    <property type="term" value="F:hydrolase activity"/>
    <property type="evidence" value="ECO:0007669"/>
    <property type="project" value="UniProtKB-KW"/>
</dbReference>
<evidence type="ECO:0000313" key="1">
    <source>
        <dbReference type="EMBL" id="NGO11883.1"/>
    </source>
</evidence>
<evidence type="ECO:0000313" key="2">
    <source>
        <dbReference type="Proteomes" id="UP000472335"/>
    </source>
</evidence>
<dbReference type="RefSeq" id="WP_165264284.1">
    <property type="nucleotide sequence ID" value="NZ_JAAKZY010000119.1"/>
</dbReference>
<reference evidence="1 2" key="1">
    <citation type="submission" date="2020-02" db="EMBL/GenBank/DDBJ databases">
        <title>Whole-genome analyses of novel actinobacteria.</title>
        <authorList>
            <person name="Sahin N."/>
            <person name="Gencbay T."/>
        </authorList>
    </citation>
    <scope>NUCLEOTIDE SEQUENCE [LARGE SCALE GENOMIC DNA]</scope>
    <source>
        <strain evidence="1 2">HC44</strain>
    </source>
</reference>
<dbReference type="InterPro" id="IPR029058">
    <property type="entry name" value="AB_hydrolase_fold"/>
</dbReference>
<dbReference type="EMBL" id="JAAKZY010000119">
    <property type="protein sequence ID" value="NGO11883.1"/>
    <property type="molecule type" value="Genomic_DNA"/>
</dbReference>
<keyword evidence="1" id="KW-0378">Hydrolase</keyword>
<name>A0A6G4VDL4_9ACTN</name>
<dbReference type="SUPFAM" id="SSF53474">
    <property type="entry name" value="alpha/beta-Hydrolases"/>
    <property type="match status" value="1"/>
</dbReference>
<sequence>MISDTVMVPTGEAVLTGDLVVAGPVRSVVLLVRGSGSARSSAPNRTVATELRKAALGTLLLDLLTEREERTDASKSTHRFDIPLLGQRLVAAIDWLDQQPDTAGVPVGLFAANTAAAAALQAAAERPARVHAVVCRDGRPDLAGDALEQVRTPVLMITSDNEDLLGLNRQTAERLSPPHKIHVVRGSTPLSAEPEAVHQVATAAREWYVHPGADQPNAA</sequence>
<accession>A0A6G4VDL4</accession>
<comment type="caution">
    <text evidence="1">The sequence shown here is derived from an EMBL/GenBank/DDBJ whole genome shotgun (WGS) entry which is preliminary data.</text>
</comment>
<proteinExistence type="predicted"/>
<organism evidence="1 2">
    <name type="scientific">Streptomyces scabichelini</name>
    <dbReference type="NCBI Taxonomy" id="2711217"/>
    <lineage>
        <taxon>Bacteria</taxon>
        <taxon>Bacillati</taxon>
        <taxon>Actinomycetota</taxon>
        <taxon>Actinomycetes</taxon>
        <taxon>Kitasatosporales</taxon>
        <taxon>Streptomycetaceae</taxon>
        <taxon>Streptomyces</taxon>
    </lineage>
</organism>
<dbReference type="Gene3D" id="3.40.50.1820">
    <property type="entry name" value="alpha/beta hydrolase"/>
    <property type="match status" value="1"/>
</dbReference>
<keyword evidence="2" id="KW-1185">Reference proteome</keyword>